<dbReference type="GO" id="GO:0004177">
    <property type="term" value="F:aminopeptidase activity"/>
    <property type="evidence" value="ECO:0007669"/>
    <property type="project" value="UniProtKB-UniRule"/>
</dbReference>
<dbReference type="CDD" id="cd05656">
    <property type="entry name" value="M42_Frv"/>
    <property type="match status" value="1"/>
</dbReference>
<evidence type="ECO:0000256" key="1">
    <source>
        <dbReference type="ARBA" id="ARBA00006272"/>
    </source>
</evidence>
<accession>A0A7V4KCW3</accession>
<feature type="binding site" evidence="8">
    <location>
        <position position="211"/>
    </location>
    <ligand>
        <name>Zn(2+)</name>
        <dbReference type="ChEBI" id="CHEBI:29105"/>
        <label>2</label>
    </ligand>
</feature>
<feature type="binding site" evidence="8">
    <location>
        <position position="233"/>
    </location>
    <ligand>
        <name>Zn(2+)</name>
        <dbReference type="ChEBI" id="CHEBI:29105"/>
        <label>1</label>
    </ligand>
</feature>
<feature type="binding site" evidence="8">
    <location>
        <position position="327"/>
    </location>
    <ligand>
        <name>Zn(2+)</name>
        <dbReference type="ChEBI" id="CHEBI:29105"/>
        <label>2</label>
    </ligand>
</feature>
<evidence type="ECO:0000256" key="2">
    <source>
        <dbReference type="ARBA" id="ARBA00022438"/>
    </source>
</evidence>
<organism evidence="9">
    <name type="scientific">Fervidobacterium pennivorans</name>
    <dbReference type="NCBI Taxonomy" id="93466"/>
    <lineage>
        <taxon>Bacteria</taxon>
        <taxon>Thermotogati</taxon>
        <taxon>Thermotogota</taxon>
        <taxon>Thermotogae</taxon>
        <taxon>Thermotogales</taxon>
        <taxon>Fervidobacteriaceae</taxon>
        <taxon>Fervidobacterium</taxon>
    </lineage>
</organism>
<dbReference type="Gene3D" id="2.40.30.40">
    <property type="entry name" value="Peptidase M42, domain 2"/>
    <property type="match status" value="1"/>
</dbReference>
<dbReference type="PANTHER" id="PTHR32481">
    <property type="entry name" value="AMINOPEPTIDASE"/>
    <property type="match status" value="1"/>
</dbReference>
<dbReference type="GO" id="GO:0006508">
    <property type="term" value="P:proteolysis"/>
    <property type="evidence" value="ECO:0007669"/>
    <property type="project" value="UniProtKB-KW"/>
</dbReference>
<evidence type="ECO:0000256" key="7">
    <source>
        <dbReference type="PIRSR" id="PIRSR001123-1"/>
    </source>
</evidence>
<dbReference type="EMBL" id="DSZZ01000203">
    <property type="protein sequence ID" value="HGU52783.1"/>
    <property type="molecule type" value="Genomic_DNA"/>
</dbReference>
<keyword evidence="5" id="KW-0378">Hydrolase</keyword>
<evidence type="ECO:0000256" key="8">
    <source>
        <dbReference type="PIRSR" id="PIRSR001123-2"/>
    </source>
</evidence>
<keyword evidence="2" id="KW-0031">Aminopeptidase</keyword>
<dbReference type="PIRSF" id="PIRSF001123">
    <property type="entry name" value="PepA_GA"/>
    <property type="match status" value="1"/>
</dbReference>
<dbReference type="AlphaFoldDB" id="A0A7V4KCW3"/>
<protein>
    <submittedName>
        <fullName evidence="9">M42 family peptidase</fullName>
    </submittedName>
</protein>
<dbReference type="InterPro" id="IPR051464">
    <property type="entry name" value="Peptidase_M42_aminopept"/>
</dbReference>
<gene>
    <name evidence="9" type="ORF">ENT78_04565</name>
</gene>
<dbReference type="InterPro" id="IPR008007">
    <property type="entry name" value="Peptidase_M42"/>
</dbReference>
<dbReference type="Gene3D" id="3.40.630.10">
    <property type="entry name" value="Zn peptidases"/>
    <property type="match status" value="1"/>
</dbReference>
<evidence type="ECO:0000256" key="5">
    <source>
        <dbReference type="ARBA" id="ARBA00022801"/>
    </source>
</evidence>
<dbReference type="GO" id="GO:0046872">
    <property type="term" value="F:metal ion binding"/>
    <property type="evidence" value="ECO:0007669"/>
    <property type="project" value="UniProtKB-UniRule"/>
</dbReference>
<dbReference type="SUPFAM" id="SSF101821">
    <property type="entry name" value="Aminopeptidase/glucanase lid domain"/>
    <property type="match status" value="1"/>
</dbReference>
<dbReference type="InterPro" id="IPR023367">
    <property type="entry name" value="Peptidase_M42_dom2"/>
</dbReference>
<feature type="active site" description="Proton acceptor" evidence="7">
    <location>
        <position position="210"/>
    </location>
</feature>
<sequence length="360" mass="40164">MNALVNTVKELTQLVGPSGYEKEVADYIRKNAIPYANKVIIDKLGNVICQLHNKRDKPKVAISAHMDEIGFFIRKIEQNGFLRVVRLGGIEEKTLPGKEVLVINKQGERINGVFGIKAHHLASPKERKTITRIEEIYVDIGAKSYKEVYDWGIDVGCPVVFKRTFFQQASCIFANSLDNRGGCAILLQLLKEIHNFDLPCEVYLLASVQEEFSLRGILPAIRMVKPDILICLDIAPACDTPDLAGYSNVKLGGGPTINLYSFHGRGTLAGLIPAQFLVDFVTQIAEDQKISLQRNVFFGGLTDASFAQLELEGIPAIDLGFPIRYSHSPVEVCDCEDLEKLIQLIISVLHKFEKHLFRIL</sequence>
<feature type="binding site" evidence="8">
    <location>
        <position position="65"/>
    </location>
    <ligand>
        <name>Zn(2+)</name>
        <dbReference type="ChEBI" id="CHEBI:29105"/>
        <label>1</label>
    </ligand>
</feature>
<evidence type="ECO:0000256" key="3">
    <source>
        <dbReference type="ARBA" id="ARBA00022670"/>
    </source>
</evidence>
<name>A0A7V4KCW3_FERPE</name>
<proteinExistence type="inferred from homology"/>
<comment type="cofactor">
    <cofactor evidence="8">
        <name>a divalent metal cation</name>
        <dbReference type="ChEBI" id="CHEBI:60240"/>
    </cofactor>
    <text evidence="8">Binds 2 divalent metal cations per subunit.</text>
</comment>
<comment type="similarity">
    <text evidence="1 6">Belongs to the peptidase M42 family.</text>
</comment>
<reference evidence="9" key="1">
    <citation type="journal article" date="2020" name="mSystems">
        <title>Genome- and Community-Level Interaction Insights into Carbon Utilization and Element Cycling Functions of Hydrothermarchaeota in Hydrothermal Sediment.</title>
        <authorList>
            <person name="Zhou Z."/>
            <person name="Liu Y."/>
            <person name="Xu W."/>
            <person name="Pan J."/>
            <person name="Luo Z.H."/>
            <person name="Li M."/>
        </authorList>
    </citation>
    <scope>NUCLEOTIDE SEQUENCE [LARGE SCALE GENOMIC DNA]</scope>
    <source>
        <strain evidence="9">SpSt-61</strain>
    </source>
</reference>
<keyword evidence="3" id="KW-0645">Protease</keyword>
<keyword evidence="4 8" id="KW-0479">Metal-binding</keyword>
<evidence type="ECO:0000313" key="9">
    <source>
        <dbReference type="EMBL" id="HGU52783.1"/>
    </source>
</evidence>
<dbReference type="SUPFAM" id="SSF53187">
    <property type="entry name" value="Zn-dependent exopeptidases"/>
    <property type="match status" value="1"/>
</dbReference>
<evidence type="ECO:0000256" key="4">
    <source>
        <dbReference type="ARBA" id="ARBA00022723"/>
    </source>
</evidence>
<feature type="binding site" evidence="8">
    <location>
        <position position="178"/>
    </location>
    <ligand>
        <name>Zn(2+)</name>
        <dbReference type="ChEBI" id="CHEBI:29105"/>
        <label>2</label>
    </ligand>
</feature>
<feature type="binding site" evidence="8">
    <location>
        <position position="178"/>
    </location>
    <ligand>
        <name>Zn(2+)</name>
        <dbReference type="ChEBI" id="CHEBI:29105"/>
        <label>1</label>
    </ligand>
</feature>
<evidence type="ECO:0000256" key="6">
    <source>
        <dbReference type="PIRNR" id="PIRNR001123"/>
    </source>
</evidence>
<comment type="caution">
    <text evidence="9">The sequence shown here is derived from an EMBL/GenBank/DDBJ whole genome shotgun (WGS) entry which is preliminary data.</text>
</comment>
<dbReference type="Pfam" id="PF05343">
    <property type="entry name" value="Peptidase_M42"/>
    <property type="match status" value="1"/>
</dbReference>
<dbReference type="PANTHER" id="PTHR32481:SF0">
    <property type="entry name" value="AMINOPEPTIDASE YPDE-RELATED"/>
    <property type="match status" value="1"/>
</dbReference>